<dbReference type="Pfam" id="PF02826">
    <property type="entry name" value="2-Hacid_dh_C"/>
    <property type="match status" value="1"/>
</dbReference>
<evidence type="ECO:0000313" key="7">
    <source>
        <dbReference type="EMBL" id="GAB1252067.1"/>
    </source>
</evidence>
<comment type="caution">
    <text evidence="7">The sequence shown here is derived from an EMBL/GenBank/DDBJ whole genome shotgun (WGS) entry which is preliminary data.</text>
</comment>
<dbReference type="EMBL" id="BAAFSF010000004">
    <property type="protein sequence ID" value="GAB1252067.1"/>
    <property type="molecule type" value="Genomic_DNA"/>
</dbReference>
<dbReference type="PANTHER" id="PTHR42789">
    <property type="entry name" value="D-ISOMER SPECIFIC 2-HYDROXYACID DEHYDROGENASE FAMILY PROTEIN (AFU_ORTHOLOGUE AFUA_6G10090)"/>
    <property type="match status" value="1"/>
</dbReference>
<dbReference type="InterPro" id="IPR006140">
    <property type="entry name" value="D-isomer_DH_NAD-bd"/>
</dbReference>
<gene>
    <name evidence="7" type="primary">gyaR</name>
    <name evidence="7" type="ORF">Tsumi_11730</name>
</gene>
<dbReference type="InterPro" id="IPR006139">
    <property type="entry name" value="D-isomer_2_OHA_DH_cat_dom"/>
</dbReference>
<evidence type="ECO:0000259" key="6">
    <source>
        <dbReference type="Pfam" id="PF02826"/>
    </source>
</evidence>
<keyword evidence="8" id="KW-1185">Reference proteome</keyword>
<reference evidence="7 8" key="1">
    <citation type="journal article" date="2025" name="Int. J. Syst. Evol. Microbiol.">
        <title>Desulfovibrio falkowii sp. nov., Porphyromonas miyakawae sp. nov., Mediterraneibacter flintii sp. nov. and Owariibacterium komagatae gen. nov., sp. nov., isolated from human faeces.</title>
        <authorList>
            <person name="Hamaguchi T."/>
            <person name="Ohara M."/>
            <person name="Hisatomi A."/>
            <person name="Sekiguchi K."/>
            <person name="Takeda J.I."/>
            <person name="Ueyama J."/>
            <person name="Ito M."/>
            <person name="Nishiwaki H."/>
            <person name="Ogi T."/>
            <person name="Hirayama M."/>
            <person name="Ohkuma M."/>
            <person name="Sakamoto M."/>
            <person name="Ohno K."/>
        </authorList>
    </citation>
    <scope>NUCLEOTIDE SEQUENCE [LARGE SCALE GENOMIC DNA]</scope>
    <source>
        <strain evidence="7 8">13CB11C</strain>
    </source>
</reference>
<evidence type="ECO:0000256" key="1">
    <source>
        <dbReference type="ARBA" id="ARBA00005854"/>
    </source>
</evidence>
<dbReference type="InterPro" id="IPR050857">
    <property type="entry name" value="D-2-hydroxyacid_DH"/>
</dbReference>
<dbReference type="Pfam" id="PF00389">
    <property type="entry name" value="2-Hacid_dh"/>
    <property type="match status" value="1"/>
</dbReference>
<sequence>MDKKKPLVLVCLDTVDELYPMLEKHFEVIRPPKGRDFTKAEIIDRIGEVDALCSVFDIPIDREIIDAGRNLRLISNYAVGFNNIDIEYSRAKGIAVTNTPQAVIAPTAELAFALMLSATRRLAELDRLLRKEQSNLQLSRLDRMGVDVFGKTLGIAGFGNIGRAVAMRAQAFGMHILYYKRHRLDTAEEQTLGVRYATIEDLFSESDILSLHMPYNKDSHHFVDAQRLRMMKPEAILINTARGAVVDENALVEALQKSVIAGAALDVFEDNDRPDKRLYDLDNVVMTPHVGTQTYDARVGMARELCNAMEGFFFRNGEGVPFVVRP</sequence>
<feature type="domain" description="D-isomer specific 2-hydroxyacid dehydrogenase NAD-binding" evidence="6">
    <location>
        <begin position="112"/>
        <end position="291"/>
    </location>
</feature>
<dbReference type="RefSeq" id="WP_411915837.1">
    <property type="nucleotide sequence ID" value="NZ_BAAFSF010000004.1"/>
</dbReference>
<dbReference type="PANTHER" id="PTHR42789:SF1">
    <property type="entry name" value="D-ISOMER SPECIFIC 2-HYDROXYACID DEHYDROGENASE FAMILY PROTEIN (AFU_ORTHOLOGUE AFUA_6G10090)"/>
    <property type="match status" value="1"/>
</dbReference>
<dbReference type="Proteomes" id="UP001628220">
    <property type="component" value="Unassembled WGS sequence"/>
</dbReference>
<proteinExistence type="inferred from homology"/>
<dbReference type="PROSITE" id="PS00670">
    <property type="entry name" value="D_2_HYDROXYACID_DH_2"/>
    <property type="match status" value="1"/>
</dbReference>
<evidence type="ECO:0000259" key="5">
    <source>
        <dbReference type="Pfam" id="PF00389"/>
    </source>
</evidence>
<feature type="domain" description="D-isomer specific 2-hydroxyacid dehydrogenase catalytic" evidence="5">
    <location>
        <begin position="21"/>
        <end position="313"/>
    </location>
</feature>
<name>A0ABQ0E2W9_9PORP</name>
<keyword evidence="2 4" id="KW-0560">Oxidoreductase</keyword>
<dbReference type="InterPro" id="IPR029753">
    <property type="entry name" value="D-isomer_DH_CS"/>
</dbReference>
<organism evidence="7 8">
    <name type="scientific">Porphyromonas miyakawae</name>
    <dbReference type="NCBI Taxonomy" id="3137470"/>
    <lineage>
        <taxon>Bacteria</taxon>
        <taxon>Pseudomonadati</taxon>
        <taxon>Bacteroidota</taxon>
        <taxon>Bacteroidia</taxon>
        <taxon>Bacteroidales</taxon>
        <taxon>Porphyromonadaceae</taxon>
        <taxon>Porphyromonas</taxon>
    </lineage>
</organism>
<comment type="similarity">
    <text evidence="1 4">Belongs to the D-isomer specific 2-hydroxyacid dehydrogenase family.</text>
</comment>
<evidence type="ECO:0000256" key="2">
    <source>
        <dbReference type="ARBA" id="ARBA00023002"/>
    </source>
</evidence>
<evidence type="ECO:0000256" key="3">
    <source>
        <dbReference type="ARBA" id="ARBA00023027"/>
    </source>
</evidence>
<dbReference type="SUPFAM" id="SSF52283">
    <property type="entry name" value="Formate/glycerate dehydrogenase catalytic domain-like"/>
    <property type="match status" value="1"/>
</dbReference>
<keyword evidence="3" id="KW-0520">NAD</keyword>
<protein>
    <submittedName>
        <fullName evidence="7">Glyoxylate reductase</fullName>
    </submittedName>
</protein>
<dbReference type="SUPFAM" id="SSF51735">
    <property type="entry name" value="NAD(P)-binding Rossmann-fold domains"/>
    <property type="match status" value="1"/>
</dbReference>
<evidence type="ECO:0000313" key="8">
    <source>
        <dbReference type="Proteomes" id="UP001628220"/>
    </source>
</evidence>
<accession>A0ABQ0E2W9</accession>
<evidence type="ECO:0000256" key="4">
    <source>
        <dbReference type="RuleBase" id="RU003719"/>
    </source>
</evidence>
<dbReference type="InterPro" id="IPR036291">
    <property type="entry name" value="NAD(P)-bd_dom_sf"/>
</dbReference>
<dbReference type="Gene3D" id="3.40.50.720">
    <property type="entry name" value="NAD(P)-binding Rossmann-like Domain"/>
    <property type="match status" value="2"/>
</dbReference>